<dbReference type="RefSeq" id="WP_245900970.1">
    <property type="nucleotide sequence ID" value="NZ_QJSX01000009.1"/>
</dbReference>
<dbReference type="Pfam" id="PF03741">
    <property type="entry name" value="TerC"/>
    <property type="match status" value="1"/>
</dbReference>
<keyword evidence="4 6" id="KW-1133">Transmembrane helix</keyword>
<gene>
    <name evidence="7" type="ORF">DES52_109157</name>
</gene>
<proteinExistence type="inferred from homology"/>
<reference evidence="7 8" key="1">
    <citation type="submission" date="2018-06" db="EMBL/GenBank/DDBJ databases">
        <title>Genomic Encyclopedia of Type Strains, Phase IV (KMG-IV): sequencing the most valuable type-strain genomes for metagenomic binning, comparative biology and taxonomic classification.</title>
        <authorList>
            <person name="Goeker M."/>
        </authorList>
    </citation>
    <scope>NUCLEOTIDE SEQUENCE [LARGE SCALE GENOMIC DNA]</scope>
    <source>
        <strain evidence="7 8">DSM 18048</strain>
    </source>
</reference>
<dbReference type="NCBIfam" id="TIGR03718">
    <property type="entry name" value="R_switched_Alx"/>
    <property type="match status" value="1"/>
</dbReference>
<dbReference type="EMBL" id="QJSX01000009">
    <property type="protein sequence ID" value="PYE53380.1"/>
    <property type="molecule type" value="Genomic_DNA"/>
</dbReference>
<evidence type="ECO:0000256" key="6">
    <source>
        <dbReference type="SAM" id="Phobius"/>
    </source>
</evidence>
<feature type="transmembrane region" description="Helical" evidence="6">
    <location>
        <begin position="225"/>
        <end position="245"/>
    </location>
</feature>
<evidence type="ECO:0000256" key="5">
    <source>
        <dbReference type="ARBA" id="ARBA00023136"/>
    </source>
</evidence>
<evidence type="ECO:0000313" key="8">
    <source>
        <dbReference type="Proteomes" id="UP000248326"/>
    </source>
</evidence>
<feature type="transmembrane region" description="Helical" evidence="6">
    <location>
        <begin position="103"/>
        <end position="123"/>
    </location>
</feature>
<dbReference type="InterPro" id="IPR005496">
    <property type="entry name" value="Integral_membrane_TerC"/>
</dbReference>
<organism evidence="7 8">
    <name type="scientific">Deinococcus yavapaiensis KR-236</name>
    <dbReference type="NCBI Taxonomy" id="694435"/>
    <lineage>
        <taxon>Bacteria</taxon>
        <taxon>Thermotogati</taxon>
        <taxon>Deinococcota</taxon>
        <taxon>Deinococci</taxon>
        <taxon>Deinococcales</taxon>
        <taxon>Deinococcaceae</taxon>
        <taxon>Deinococcus</taxon>
    </lineage>
</organism>
<evidence type="ECO:0000256" key="2">
    <source>
        <dbReference type="ARBA" id="ARBA00007511"/>
    </source>
</evidence>
<feature type="transmembrane region" description="Helical" evidence="6">
    <location>
        <begin position="195"/>
        <end position="219"/>
    </location>
</feature>
<evidence type="ECO:0000256" key="1">
    <source>
        <dbReference type="ARBA" id="ARBA00004141"/>
    </source>
</evidence>
<name>A0A318SA67_9DEIO</name>
<feature type="transmembrane region" description="Helical" evidence="6">
    <location>
        <begin position="252"/>
        <end position="272"/>
    </location>
</feature>
<dbReference type="GO" id="GO:0016020">
    <property type="term" value="C:membrane"/>
    <property type="evidence" value="ECO:0007669"/>
    <property type="project" value="UniProtKB-SubCell"/>
</dbReference>
<dbReference type="Proteomes" id="UP000248326">
    <property type="component" value="Unassembled WGS sequence"/>
</dbReference>
<evidence type="ECO:0000256" key="3">
    <source>
        <dbReference type="ARBA" id="ARBA00022692"/>
    </source>
</evidence>
<protein>
    <submittedName>
        <fullName evidence="7">Tellurite resistance protein TerC</fullName>
    </submittedName>
</protein>
<dbReference type="PANTHER" id="PTHR30238">
    <property type="entry name" value="MEMBRANE BOUND PREDICTED REDOX MODULATOR"/>
    <property type="match status" value="1"/>
</dbReference>
<accession>A0A318SA67</accession>
<keyword evidence="3 6" id="KW-0812">Transmembrane</keyword>
<sequence>MDLPLWVWFAFIGGVLTMLALDLGVFNRKAHVISVKEAGIWTTVWVSLSLIFAAVIWNWLGPQKGVDWLTGYVVEYSLAVDNIFVFVLVFAAFGVPAQYRHRVLFWGVIGALLMRGAMILVGAQLIDRFHWILYFFGAFLVYAGIKMFKGGHGEEVDLEKNVAVRIARRFFKISPTYDGQKFFTVQNGVRMATPLFLVLLVVEFTDLIFAVDSIPAIFAITTDPFIVFTSNVMAILGLRSMYFLLAHVVDRFIYLKTGLAVILSFIGVKLLLIDVYKIPTSVSLAVIVTVLTLSVVTSLYATRHQAPKPVLQDSHD</sequence>
<feature type="transmembrane region" description="Helical" evidence="6">
    <location>
        <begin position="278"/>
        <end position="301"/>
    </location>
</feature>
<feature type="transmembrane region" description="Helical" evidence="6">
    <location>
        <begin position="38"/>
        <end position="60"/>
    </location>
</feature>
<feature type="transmembrane region" description="Helical" evidence="6">
    <location>
        <begin position="6"/>
        <end position="26"/>
    </location>
</feature>
<comment type="subcellular location">
    <subcellularLocation>
        <location evidence="1">Membrane</location>
        <topology evidence="1">Multi-pass membrane protein</topology>
    </subcellularLocation>
</comment>
<evidence type="ECO:0000256" key="4">
    <source>
        <dbReference type="ARBA" id="ARBA00022989"/>
    </source>
</evidence>
<dbReference type="InterPro" id="IPR022369">
    <property type="entry name" value="Integral_membrane_TerC_rswitch"/>
</dbReference>
<keyword evidence="5 6" id="KW-0472">Membrane</keyword>
<evidence type="ECO:0000313" key="7">
    <source>
        <dbReference type="EMBL" id="PYE53380.1"/>
    </source>
</evidence>
<comment type="similarity">
    <text evidence="2">Belongs to the TerC family.</text>
</comment>
<feature type="transmembrane region" description="Helical" evidence="6">
    <location>
        <begin position="129"/>
        <end position="145"/>
    </location>
</feature>
<feature type="transmembrane region" description="Helical" evidence="6">
    <location>
        <begin position="72"/>
        <end position="96"/>
    </location>
</feature>
<dbReference type="AlphaFoldDB" id="A0A318SA67"/>
<keyword evidence="8" id="KW-1185">Reference proteome</keyword>
<dbReference type="PANTHER" id="PTHR30238:SF0">
    <property type="entry name" value="THYLAKOID MEMBRANE PROTEIN TERC, CHLOROPLASTIC"/>
    <property type="match status" value="1"/>
</dbReference>
<comment type="caution">
    <text evidence="7">The sequence shown here is derived from an EMBL/GenBank/DDBJ whole genome shotgun (WGS) entry which is preliminary data.</text>
</comment>